<sequence>MSKNLVVVLMNFISLMSFGQSLNDYKIVLIPSKFAFQNEDNQYRINSTVKVYLKQKGFEAYLSNEKLPEDFLDYNCNKLLVNGIEENTIFSTKIKFEFKDCRGNLLFTTDLGESREKDIATAYNLATIQALNSFSKSNYKFSGKDFDEEIIQAKLKEMNKEVITETKVITEKTELYYKVIDKITNENLVLYKTANPLVFLTVFKNRNGIVIQKEQNFFFEFIDGEKVLSEKIDIKF</sequence>
<evidence type="ECO:0000313" key="1">
    <source>
        <dbReference type="EMBL" id="OWP79539.1"/>
    </source>
</evidence>
<gene>
    <name evidence="1" type="ORF">BWK62_01040</name>
</gene>
<accession>A0A246GDQ6</accession>
<proteinExistence type="predicted"/>
<protein>
    <submittedName>
        <fullName evidence="1">Uncharacterized protein</fullName>
    </submittedName>
</protein>
<dbReference type="Proteomes" id="UP000198034">
    <property type="component" value="Unassembled WGS sequence"/>
</dbReference>
<reference evidence="1 2" key="1">
    <citation type="journal article" date="2017" name="Infect. Genet. Evol.">
        <title>Comparative genome analysis of fish pathogen Flavobacterium columnare reveals extensive sequence diversity within the species.</title>
        <authorList>
            <person name="Kayansamruaj P."/>
            <person name="Dong H.T."/>
            <person name="Hirono I."/>
            <person name="Kondo H."/>
            <person name="Senapin S."/>
            <person name="Rodkhum C."/>
        </authorList>
    </citation>
    <scope>NUCLEOTIDE SEQUENCE [LARGE SCALE GENOMIC DNA]</scope>
    <source>
        <strain evidence="1 2">1214</strain>
    </source>
</reference>
<comment type="caution">
    <text evidence="1">The sequence shown here is derived from an EMBL/GenBank/DDBJ whole genome shotgun (WGS) entry which is preliminary data.</text>
</comment>
<organism evidence="1 2">
    <name type="scientific">Flavobacterium columnare</name>
    <dbReference type="NCBI Taxonomy" id="996"/>
    <lineage>
        <taxon>Bacteria</taxon>
        <taxon>Pseudomonadati</taxon>
        <taxon>Bacteroidota</taxon>
        <taxon>Flavobacteriia</taxon>
        <taxon>Flavobacteriales</taxon>
        <taxon>Flavobacteriaceae</taxon>
        <taxon>Flavobacterium</taxon>
    </lineage>
</organism>
<evidence type="ECO:0000313" key="2">
    <source>
        <dbReference type="Proteomes" id="UP000198034"/>
    </source>
</evidence>
<dbReference type="AlphaFoldDB" id="A0A246GDQ6"/>
<name>A0A246GDQ6_9FLAO</name>
<dbReference type="EMBL" id="MTCY01000002">
    <property type="protein sequence ID" value="OWP79539.1"/>
    <property type="molecule type" value="Genomic_DNA"/>
</dbReference>